<sequence length="43" mass="4632">MIEMIPHVDVGYAKKGGDENGRDVNLVPLGSKESHDPLPLMGD</sequence>
<name>A0A8F5BPC4_SACSH</name>
<dbReference type="AlphaFoldDB" id="A0A8F5BPC4"/>
<reference evidence="2" key="1">
    <citation type="journal article" date="2021" name="Environ. Microbiol.">
        <title>New insights into the diversity and evolution of the archaeal mobilome from three complete genomes of Saccharolobus shibatae.</title>
        <authorList>
            <person name="Medvedeva S."/>
            <person name="Brandt D."/>
            <person name="Cvirkaite-Krupovic V."/>
            <person name="Liu Y."/>
            <person name="Severinov K."/>
            <person name="Ishino S."/>
            <person name="Ishino Y."/>
            <person name="Prangishvili D."/>
            <person name="Kalinowski J."/>
            <person name="Krupovic M."/>
        </authorList>
    </citation>
    <scope>NUCLEOTIDE SEQUENCE</scope>
    <source>
        <strain evidence="2">B12</strain>
    </source>
</reference>
<protein>
    <submittedName>
        <fullName evidence="2">ISC1913 family transposase, Second ORF</fullName>
    </submittedName>
</protein>
<feature type="region of interest" description="Disordered" evidence="1">
    <location>
        <begin position="11"/>
        <end position="43"/>
    </location>
</feature>
<proteinExistence type="predicted"/>
<evidence type="ECO:0000313" key="2">
    <source>
        <dbReference type="EMBL" id="QXJ28899.1"/>
    </source>
</evidence>
<evidence type="ECO:0000256" key="1">
    <source>
        <dbReference type="SAM" id="MobiDB-lite"/>
    </source>
</evidence>
<dbReference type="KEGG" id="sshi:J5U23_01768"/>
<gene>
    <name evidence="2" type="ORF">J5U23_01768</name>
</gene>
<accession>A0A8F5BPC4</accession>
<organism evidence="2 3">
    <name type="scientific">Saccharolobus shibatae (strain ATCC 51178 / DSM 5389 / JCM 8931 / NBRC 15437 / B12)</name>
    <name type="common">Sulfolobus shibatae</name>
    <dbReference type="NCBI Taxonomy" id="523848"/>
    <lineage>
        <taxon>Archaea</taxon>
        <taxon>Thermoproteota</taxon>
        <taxon>Thermoprotei</taxon>
        <taxon>Sulfolobales</taxon>
        <taxon>Sulfolobaceae</taxon>
        <taxon>Saccharolobus</taxon>
    </lineage>
</organism>
<dbReference type="EMBL" id="CP077717">
    <property type="protein sequence ID" value="QXJ28899.1"/>
    <property type="molecule type" value="Genomic_DNA"/>
</dbReference>
<evidence type="ECO:0000313" key="3">
    <source>
        <dbReference type="Proteomes" id="UP000694018"/>
    </source>
</evidence>
<dbReference type="Proteomes" id="UP000694018">
    <property type="component" value="Chromosome"/>
</dbReference>